<comment type="caution">
    <text evidence="11">Lacks conserved residue(s) required for the propagation of feature annotation.</text>
</comment>
<dbReference type="EMBL" id="PNCI01000019">
    <property type="protein sequence ID" value="TMP29079.1"/>
    <property type="molecule type" value="Genomic_DNA"/>
</dbReference>
<reference evidence="14" key="2">
    <citation type="submission" date="2019-06" db="EMBL/GenBank/DDBJ databases">
        <title>Co-occurence of chitin degradation, pigmentation and bioactivity in marine Pseudoalteromonas.</title>
        <authorList>
            <person name="Sonnenschein E.C."/>
            <person name="Bech P.K."/>
        </authorList>
    </citation>
    <scope>NUCLEOTIDE SEQUENCE [LARGE SCALE GENOMIC DNA]</scope>
    <source>
        <strain evidence="14">S2676</strain>
    </source>
</reference>
<evidence type="ECO:0000256" key="6">
    <source>
        <dbReference type="ARBA" id="ARBA00022505"/>
    </source>
</evidence>
<dbReference type="AlphaFoldDB" id="A0A5S3WNC4"/>
<comment type="subcellular location">
    <subcellularLocation>
        <location evidence="11">Cell inner membrane</location>
        <topology evidence="11">Multi-pass membrane protein</topology>
    </subcellularLocation>
    <subcellularLocation>
        <location evidence="2 10">Cell membrane</location>
        <topology evidence="2 10">Multi-pass membrane protein</topology>
    </subcellularLocation>
</comment>
<feature type="transmembrane region" description="Helical" evidence="10">
    <location>
        <begin position="198"/>
        <end position="217"/>
    </location>
</feature>
<dbReference type="PANTHER" id="PTHR30183:SF8">
    <property type="entry name" value="MOLYBDENUM TRANSPORT SYSTEM PERMEASE"/>
    <property type="match status" value="1"/>
</dbReference>
<protein>
    <recommendedName>
        <fullName evidence="11">Molybdenum transport system permease</fullName>
    </recommendedName>
</protein>
<evidence type="ECO:0000313" key="13">
    <source>
        <dbReference type="EMBL" id="TMP29079.1"/>
    </source>
</evidence>
<keyword evidence="6 11" id="KW-0500">Molybdenum</keyword>
<evidence type="ECO:0000256" key="4">
    <source>
        <dbReference type="ARBA" id="ARBA00022448"/>
    </source>
</evidence>
<dbReference type="CDD" id="cd06261">
    <property type="entry name" value="TM_PBP2"/>
    <property type="match status" value="1"/>
</dbReference>
<evidence type="ECO:0000256" key="3">
    <source>
        <dbReference type="ARBA" id="ARBA00007069"/>
    </source>
</evidence>
<feature type="domain" description="ABC transmembrane type-1" evidence="12">
    <location>
        <begin position="9"/>
        <end position="211"/>
    </location>
</feature>
<keyword evidence="4 10" id="KW-0813">Transport</keyword>
<dbReference type="Proteomes" id="UP000310249">
    <property type="component" value="Unassembled WGS sequence"/>
</dbReference>
<dbReference type="InterPro" id="IPR000515">
    <property type="entry name" value="MetI-like"/>
</dbReference>
<reference evidence="13 14" key="1">
    <citation type="submission" date="2018-01" db="EMBL/GenBank/DDBJ databases">
        <authorList>
            <person name="Paulsen S."/>
            <person name="Gram L.K."/>
        </authorList>
    </citation>
    <scope>NUCLEOTIDE SEQUENCE [LARGE SCALE GENOMIC DNA]</scope>
    <source>
        <strain evidence="13 14">S2676</strain>
    </source>
</reference>
<organism evidence="13 14">
    <name type="scientific">Pseudoalteromonas rubra</name>
    <dbReference type="NCBI Taxonomy" id="43658"/>
    <lineage>
        <taxon>Bacteria</taxon>
        <taxon>Pseudomonadati</taxon>
        <taxon>Pseudomonadota</taxon>
        <taxon>Gammaproteobacteria</taxon>
        <taxon>Alteromonadales</taxon>
        <taxon>Pseudoalteromonadaceae</taxon>
        <taxon>Pseudoalteromonas</taxon>
    </lineage>
</organism>
<comment type="function">
    <text evidence="1 11">Part of the binding-protein-dependent transport system for molybdenum; probably responsible for the translocation of the substrate across the membrane.</text>
</comment>
<proteinExistence type="inferred from homology"/>
<dbReference type="OrthoDB" id="9795403at2"/>
<dbReference type="InterPro" id="IPR011867">
    <property type="entry name" value="ModB_ABC"/>
</dbReference>
<evidence type="ECO:0000256" key="5">
    <source>
        <dbReference type="ARBA" id="ARBA00022475"/>
    </source>
</evidence>
<dbReference type="RefSeq" id="WP_138551313.1">
    <property type="nucleotide sequence ID" value="NZ_PNCH01000020.1"/>
</dbReference>
<keyword evidence="8 10" id="KW-1133">Transmembrane helix</keyword>
<keyword evidence="11" id="KW-0997">Cell inner membrane</keyword>
<evidence type="ECO:0000256" key="7">
    <source>
        <dbReference type="ARBA" id="ARBA00022692"/>
    </source>
</evidence>
<sequence length="233" mass="25664">MSDTDLQATILTLQLASVTTLCLLLICVPGAYYLARSRSVVKPFIETLVTLPLVLPPTVMGYYFLVLFSPNDGLGLWLRDTLGIELVFSFSGIWLASMIYSLPFTFRPLQSAFEQLPKDLYNAAALLGFSPCQQFRKVILPAIKPALFTAATLSFAHTIGEFGAILMIGGNIPGETQVLSLALFDHVESLDFQAAEQLALLMLAFSFSVVFACQWWQKQSAYVGYISDDQVRG</sequence>
<comment type="caution">
    <text evidence="13">The sequence shown here is derived from an EMBL/GenBank/DDBJ whole genome shotgun (WGS) entry which is preliminary data.</text>
</comment>
<feature type="transmembrane region" description="Helical" evidence="10">
    <location>
        <begin position="86"/>
        <end position="106"/>
    </location>
</feature>
<comment type="similarity">
    <text evidence="3 11">Belongs to the binding-protein-dependent transport system permease family. CysTW subfamily.</text>
</comment>
<keyword evidence="9 10" id="KW-0472">Membrane</keyword>
<dbReference type="PROSITE" id="PS50928">
    <property type="entry name" value="ABC_TM1"/>
    <property type="match status" value="1"/>
</dbReference>
<dbReference type="GO" id="GO:0005886">
    <property type="term" value="C:plasma membrane"/>
    <property type="evidence" value="ECO:0007669"/>
    <property type="project" value="UniProtKB-SubCell"/>
</dbReference>
<accession>A0A5S3WNC4</accession>
<dbReference type="InterPro" id="IPR035906">
    <property type="entry name" value="MetI-like_sf"/>
</dbReference>
<evidence type="ECO:0000256" key="2">
    <source>
        <dbReference type="ARBA" id="ARBA00004651"/>
    </source>
</evidence>
<dbReference type="PANTHER" id="PTHR30183">
    <property type="entry name" value="MOLYBDENUM TRANSPORT SYSTEM PERMEASE PROTEIN MODB"/>
    <property type="match status" value="1"/>
</dbReference>
<evidence type="ECO:0000313" key="14">
    <source>
        <dbReference type="Proteomes" id="UP000310249"/>
    </source>
</evidence>
<evidence type="ECO:0000259" key="12">
    <source>
        <dbReference type="PROSITE" id="PS50928"/>
    </source>
</evidence>
<dbReference type="NCBIfam" id="TIGR02141">
    <property type="entry name" value="modB_ABC"/>
    <property type="match status" value="1"/>
</dbReference>
<evidence type="ECO:0000256" key="9">
    <source>
        <dbReference type="ARBA" id="ARBA00023136"/>
    </source>
</evidence>
<evidence type="ECO:0000256" key="10">
    <source>
        <dbReference type="RuleBase" id="RU363032"/>
    </source>
</evidence>
<evidence type="ECO:0000256" key="8">
    <source>
        <dbReference type="ARBA" id="ARBA00022989"/>
    </source>
</evidence>
<keyword evidence="5" id="KW-1003">Cell membrane</keyword>
<keyword evidence="7 10" id="KW-0812">Transmembrane</keyword>
<dbReference type="Gene3D" id="1.10.3720.10">
    <property type="entry name" value="MetI-like"/>
    <property type="match status" value="1"/>
</dbReference>
<evidence type="ECO:0000256" key="1">
    <source>
        <dbReference type="ARBA" id="ARBA00002949"/>
    </source>
</evidence>
<dbReference type="SUPFAM" id="SSF161098">
    <property type="entry name" value="MetI-like"/>
    <property type="match status" value="1"/>
</dbReference>
<dbReference type="GO" id="GO:0015098">
    <property type="term" value="F:molybdate ion transmembrane transporter activity"/>
    <property type="evidence" value="ECO:0007669"/>
    <property type="project" value="UniProtKB-UniRule"/>
</dbReference>
<evidence type="ECO:0000256" key="11">
    <source>
        <dbReference type="RuleBase" id="RU365097"/>
    </source>
</evidence>
<name>A0A5S3WNC4_9GAMM</name>
<feature type="transmembrane region" description="Helical" evidence="10">
    <location>
        <begin position="12"/>
        <end position="35"/>
    </location>
</feature>
<feature type="transmembrane region" description="Helical" evidence="10">
    <location>
        <begin position="47"/>
        <end position="66"/>
    </location>
</feature>
<dbReference type="Pfam" id="PF00528">
    <property type="entry name" value="BPD_transp_1"/>
    <property type="match status" value="1"/>
</dbReference>
<gene>
    <name evidence="13" type="primary">modB</name>
    <name evidence="13" type="ORF">CWB99_09920</name>
</gene>